<dbReference type="NCBIfam" id="TIGR00400">
    <property type="entry name" value="mgtE"/>
    <property type="match status" value="1"/>
</dbReference>
<dbReference type="AlphaFoldDB" id="A0A553IHD5"/>
<accession>A0A553IHD5</accession>
<evidence type="ECO:0000313" key="10">
    <source>
        <dbReference type="EMBL" id="TRX99608.1"/>
    </source>
</evidence>
<evidence type="ECO:0000256" key="1">
    <source>
        <dbReference type="ARBA" id="ARBA00004141"/>
    </source>
</evidence>
<reference evidence="10 11" key="1">
    <citation type="submission" date="2019-07" db="EMBL/GenBank/DDBJ databases">
        <title>Genome sequence of Acholeplasma laidlawii strain with increased resistance to erythromycin.</title>
        <authorList>
            <person name="Medvedeva E.S."/>
            <person name="Baranova N.B."/>
            <person name="Siniagina M.N."/>
            <person name="Mouzykantov A."/>
            <person name="Chernova O.A."/>
            <person name="Chernov V.M."/>
        </authorList>
    </citation>
    <scope>NUCLEOTIDE SEQUENCE [LARGE SCALE GENOMIC DNA]</scope>
    <source>
        <strain evidence="10 11">PG8REry</strain>
    </source>
</reference>
<dbReference type="PANTHER" id="PTHR43773:SF1">
    <property type="entry name" value="MAGNESIUM TRANSPORTER MGTE"/>
    <property type="match status" value="1"/>
</dbReference>
<feature type="transmembrane region" description="Helical" evidence="8">
    <location>
        <begin position="407"/>
        <end position="433"/>
    </location>
</feature>
<feature type="domain" description="Magnesium transporter MgtE intracellular" evidence="9">
    <location>
        <begin position="54"/>
        <end position="155"/>
    </location>
</feature>
<name>A0A553IHD5_ACHLA</name>
<feature type="transmembrane region" description="Helical" evidence="8">
    <location>
        <begin position="445"/>
        <end position="472"/>
    </location>
</feature>
<evidence type="ECO:0000313" key="11">
    <source>
        <dbReference type="Proteomes" id="UP000315938"/>
    </source>
</evidence>
<organism evidence="10 11">
    <name type="scientific">Acholeplasma laidlawii</name>
    <dbReference type="NCBI Taxonomy" id="2148"/>
    <lineage>
        <taxon>Bacteria</taxon>
        <taxon>Bacillati</taxon>
        <taxon>Mycoplasmatota</taxon>
        <taxon>Mollicutes</taxon>
        <taxon>Acholeplasmatales</taxon>
        <taxon>Acholeplasmataceae</taxon>
        <taxon>Acholeplasma</taxon>
    </lineage>
</organism>
<dbReference type="InterPro" id="IPR006667">
    <property type="entry name" value="SLC41_membr_dom"/>
</dbReference>
<comment type="subcellular location">
    <subcellularLocation>
        <location evidence="8">Cell membrane</location>
        <topology evidence="8">Multi-pass membrane protein</topology>
    </subcellularLocation>
    <subcellularLocation>
        <location evidence="1">Membrane</location>
        <topology evidence="1">Multi-pass membrane protein</topology>
    </subcellularLocation>
</comment>
<comment type="similarity">
    <text evidence="2 8">Belongs to the SLC41A transporter family.</text>
</comment>
<dbReference type="PANTHER" id="PTHR43773">
    <property type="entry name" value="MAGNESIUM TRANSPORTER MGTE"/>
    <property type="match status" value="1"/>
</dbReference>
<keyword evidence="8" id="KW-1003">Cell membrane</keyword>
<dbReference type="Pfam" id="PF01769">
    <property type="entry name" value="MgtE"/>
    <property type="match status" value="1"/>
</dbReference>
<evidence type="ECO:0000259" key="9">
    <source>
        <dbReference type="SMART" id="SM00924"/>
    </source>
</evidence>
<protein>
    <recommendedName>
        <fullName evidence="8">Magnesium transporter MgtE</fullName>
    </recommendedName>
</protein>
<keyword evidence="7 8" id="KW-0472">Membrane</keyword>
<dbReference type="InterPro" id="IPR006669">
    <property type="entry name" value="MgtE_transporter"/>
</dbReference>
<dbReference type="InterPro" id="IPR006668">
    <property type="entry name" value="Mg_transptr_MgtE_intracell_dom"/>
</dbReference>
<evidence type="ECO:0000256" key="7">
    <source>
        <dbReference type="ARBA" id="ARBA00023136"/>
    </source>
</evidence>
<dbReference type="InterPro" id="IPR038076">
    <property type="entry name" value="MgtE_N_sf"/>
</dbReference>
<dbReference type="InterPro" id="IPR046342">
    <property type="entry name" value="CBS_dom_sf"/>
</dbReference>
<comment type="caution">
    <text evidence="10">The sequence shown here is derived from an EMBL/GenBank/DDBJ whole genome shotgun (WGS) entry which is preliminary data.</text>
</comment>
<proteinExistence type="inferred from homology"/>
<dbReference type="Pfam" id="PF00571">
    <property type="entry name" value="CBS"/>
    <property type="match status" value="1"/>
</dbReference>
<dbReference type="RefSeq" id="WP_012242906.1">
    <property type="nucleotide sequence ID" value="NZ_JACAOE010000001.1"/>
</dbReference>
<dbReference type="InterPro" id="IPR000644">
    <property type="entry name" value="CBS_dom"/>
</dbReference>
<keyword evidence="5 8" id="KW-0460">Magnesium</keyword>
<dbReference type="Gene3D" id="1.10.357.20">
    <property type="entry name" value="SLC41 divalent cation transporters, integral membrane domain"/>
    <property type="match status" value="1"/>
</dbReference>
<comment type="function">
    <text evidence="8">Acts as a magnesium transporter.</text>
</comment>
<dbReference type="GO" id="GO:0005886">
    <property type="term" value="C:plasma membrane"/>
    <property type="evidence" value="ECO:0007669"/>
    <property type="project" value="UniProtKB-SubCell"/>
</dbReference>
<evidence type="ECO:0000256" key="4">
    <source>
        <dbReference type="ARBA" id="ARBA00022692"/>
    </source>
</evidence>
<keyword evidence="3 8" id="KW-0813">Transport</keyword>
<sequence length="474" mass="52603">MGLKNDIIDNRRLYQILVIKITVEELKGCVNMDIKDMLLNDASDKDILQALEEMHSFDIVEIFKELKPEYQERLKQILPTEQFADVLSYLEPEHAAELLQTQSLEEQVLVVQNLEPDDAADIINEFGKSERLELINELDASDPVINLIQYKEYTAGAYMNNDILFVEGTNDVKDITKKLIKSAADLKSVKTIFVTDNESKYLGQIALKTLVRAKSPLTAQDILKKEPVLNVFDDVDVIIKHMKYYGAYDVAVLNDEQKIIGAITTDDLLDIYRDEAVEDIEKLSLLPDTDVKTNVFNSALRRLPWLIIMMLLSIPLALITSNYEEILTSVVILALFQPLLLDSGGNVAHQTLAVTLVGLTSKEGVSIKDGLKEALSGMIIGLALGILAFIAAYILSDLMKVESPLLVSIVVSLTIWIIVILAPIIGFLVPFILSKLNFDPASSSGPFITTIIDVLCLVIYFGLATLLLGGIIHA</sequence>
<evidence type="ECO:0000256" key="2">
    <source>
        <dbReference type="ARBA" id="ARBA00009749"/>
    </source>
</evidence>
<dbReference type="Gene3D" id="1.25.60.10">
    <property type="entry name" value="MgtE N-terminal domain-like"/>
    <property type="match status" value="1"/>
</dbReference>
<evidence type="ECO:0000256" key="8">
    <source>
        <dbReference type="RuleBase" id="RU362011"/>
    </source>
</evidence>
<dbReference type="SUPFAM" id="SSF158791">
    <property type="entry name" value="MgtE N-terminal domain-like"/>
    <property type="match status" value="1"/>
</dbReference>
<dbReference type="SUPFAM" id="SSF161093">
    <property type="entry name" value="MgtE membrane domain-like"/>
    <property type="match status" value="1"/>
</dbReference>
<dbReference type="SMART" id="SM00924">
    <property type="entry name" value="MgtE_N"/>
    <property type="match status" value="1"/>
</dbReference>
<dbReference type="InterPro" id="IPR036739">
    <property type="entry name" value="SLC41_membr_dom_sf"/>
</dbReference>
<dbReference type="SUPFAM" id="SSF54631">
    <property type="entry name" value="CBS-domain pair"/>
    <property type="match status" value="1"/>
</dbReference>
<dbReference type="GO" id="GO:0015095">
    <property type="term" value="F:magnesium ion transmembrane transporter activity"/>
    <property type="evidence" value="ECO:0007669"/>
    <property type="project" value="UniProtKB-UniRule"/>
</dbReference>
<comment type="subunit">
    <text evidence="8">Homodimer.</text>
</comment>
<keyword evidence="8" id="KW-0479">Metal-binding</keyword>
<evidence type="ECO:0000256" key="3">
    <source>
        <dbReference type="ARBA" id="ARBA00022448"/>
    </source>
</evidence>
<keyword evidence="4 8" id="KW-0812">Transmembrane</keyword>
<dbReference type="OMA" id="FFMPMIA"/>
<evidence type="ECO:0000256" key="5">
    <source>
        <dbReference type="ARBA" id="ARBA00022842"/>
    </source>
</evidence>
<feature type="transmembrane region" description="Helical" evidence="8">
    <location>
        <begin position="374"/>
        <end position="395"/>
    </location>
</feature>
<dbReference type="GO" id="GO:0046872">
    <property type="term" value="F:metal ion binding"/>
    <property type="evidence" value="ECO:0007669"/>
    <property type="project" value="UniProtKB-KW"/>
</dbReference>
<comment type="caution">
    <text evidence="8">Lacks conserved residue(s) required for the propagation of feature annotation.</text>
</comment>
<dbReference type="Gene3D" id="3.10.580.10">
    <property type="entry name" value="CBS-domain"/>
    <property type="match status" value="1"/>
</dbReference>
<dbReference type="Pfam" id="PF03448">
    <property type="entry name" value="MgtE_N"/>
    <property type="match status" value="1"/>
</dbReference>
<feature type="transmembrane region" description="Helical" evidence="8">
    <location>
        <begin position="303"/>
        <end position="323"/>
    </location>
</feature>
<dbReference type="EMBL" id="VKID01000001">
    <property type="protein sequence ID" value="TRX99608.1"/>
    <property type="molecule type" value="Genomic_DNA"/>
</dbReference>
<keyword evidence="6 8" id="KW-1133">Transmembrane helix</keyword>
<gene>
    <name evidence="10" type="primary">mgtE</name>
    <name evidence="10" type="ORF">FNV44_00785</name>
</gene>
<evidence type="ECO:0000256" key="6">
    <source>
        <dbReference type="ARBA" id="ARBA00022989"/>
    </source>
</evidence>
<dbReference type="Proteomes" id="UP000315938">
    <property type="component" value="Unassembled WGS sequence"/>
</dbReference>
<dbReference type="GeneID" id="41339113"/>